<dbReference type="Proteomes" id="UP000008963">
    <property type="component" value="Chromosome"/>
</dbReference>
<accession>E1X363</accession>
<gene>
    <name evidence="1" type="ordered locus">BMS_2082</name>
</gene>
<evidence type="ECO:0000313" key="1">
    <source>
        <dbReference type="EMBL" id="CBW26893.1"/>
    </source>
</evidence>
<dbReference type="SUPFAM" id="SSF48613">
    <property type="entry name" value="Heme oxygenase-like"/>
    <property type="match status" value="1"/>
</dbReference>
<sequence length="249" mass="28626">MDKLLEEIDSLHKSLETHRVYQEINDLDALRIFMSFHVFAVWDFMSLLKSLQREITCVELPWRPSPYSKEIVRMINEIVLGEESDVDLQGKACDHFTLYLEAMREVGCSTEQIDSFLIDFDLSPLADEIKNFVSFNLGLALGDETHKVAAAFFYGREKLIPDMFDGLLSFLKKQSLHCPKLIYYIERHIELDGDEHSILAKKCLDELCAGDEEKLAQAYEVGKKSLELRVKLWDGVLKKLTNEDSLALS</sequence>
<dbReference type="RefSeq" id="WP_014244671.1">
    <property type="nucleotide sequence ID" value="NC_016620.1"/>
</dbReference>
<dbReference type="Pfam" id="PF11251">
    <property type="entry name" value="DUF3050"/>
    <property type="match status" value="1"/>
</dbReference>
<dbReference type="OrthoDB" id="9791270at2"/>
<dbReference type="KEGG" id="bmx:BMS_2082"/>
<evidence type="ECO:0008006" key="3">
    <source>
        <dbReference type="Google" id="ProtNLM"/>
    </source>
</evidence>
<dbReference type="InterPro" id="IPR024423">
    <property type="entry name" value="DUF3050"/>
</dbReference>
<dbReference type="HOGENOM" id="CLU_094210_0_0_7"/>
<name>E1X363_HALMS</name>
<dbReference type="Gene3D" id="1.20.910.10">
    <property type="entry name" value="Heme oxygenase-like"/>
    <property type="match status" value="1"/>
</dbReference>
<dbReference type="EMBL" id="FQ312005">
    <property type="protein sequence ID" value="CBW26893.1"/>
    <property type="molecule type" value="Genomic_DNA"/>
</dbReference>
<reference evidence="2" key="1">
    <citation type="journal article" date="2013" name="ISME J.">
        <title>A small predatory core genome in the divergent marine Bacteriovorax marinus SJ and the terrestrial Bdellovibrio bacteriovorus.</title>
        <authorList>
            <person name="Crossman L.C."/>
            <person name="Chen H."/>
            <person name="Cerdeno-Tarraga A.M."/>
            <person name="Brooks K."/>
            <person name="Quail M.A."/>
            <person name="Pineiro S.A."/>
            <person name="Hobley L."/>
            <person name="Sockett R.E."/>
            <person name="Bentley S.D."/>
            <person name="Parkhill J."/>
            <person name="Williams H.N."/>
            <person name="Stine O.C."/>
        </authorList>
    </citation>
    <scope>NUCLEOTIDE SEQUENCE [LARGE SCALE GENOMIC DNA]</scope>
    <source>
        <strain evidence="2">ATCC BAA-682 / DSM 15412 / SJ</strain>
    </source>
</reference>
<evidence type="ECO:0000313" key="2">
    <source>
        <dbReference type="Proteomes" id="UP000008963"/>
    </source>
</evidence>
<dbReference type="AlphaFoldDB" id="E1X363"/>
<keyword evidence="2" id="KW-1185">Reference proteome</keyword>
<dbReference type="eggNOG" id="ENOG502Z7VP">
    <property type="taxonomic scope" value="Bacteria"/>
</dbReference>
<proteinExistence type="predicted"/>
<protein>
    <recommendedName>
        <fullName evidence="3">Heme oxygenase</fullName>
    </recommendedName>
</protein>
<dbReference type="InterPro" id="IPR016084">
    <property type="entry name" value="Haem_Oase-like_multi-hlx"/>
</dbReference>
<organism evidence="1 2">
    <name type="scientific">Halobacteriovorax marinus (strain ATCC BAA-682 / DSM 15412 / SJ)</name>
    <name type="common">Bacteriovorax marinus</name>
    <dbReference type="NCBI Taxonomy" id="862908"/>
    <lineage>
        <taxon>Bacteria</taxon>
        <taxon>Pseudomonadati</taxon>
        <taxon>Bdellovibrionota</taxon>
        <taxon>Bacteriovoracia</taxon>
        <taxon>Bacteriovoracales</taxon>
        <taxon>Halobacteriovoraceae</taxon>
        <taxon>Halobacteriovorax</taxon>
    </lineage>
</organism>
<dbReference type="STRING" id="862908.BMS_2082"/>
<dbReference type="PATRIC" id="fig|862908.3.peg.1980"/>